<dbReference type="PROSITE" id="PS50004">
    <property type="entry name" value="C2"/>
    <property type="match status" value="1"/>
</dbReference>
<comment type="caution">
    <text evidence="12">The sequence shown here is derived from an EMBL/GenBank/DDBJ whole genome shotgun (WGS) entry which is preliminary data.</text>
</comment>
<gene>
    <name evidence="12" type="ORF">HMN09_01258400</name>
</gene>
<dbReference type="InterPro" id="IPR000909">
    <property type="entry name" value="PLipase_C_PInositol-sp_X_dom"/>
</dbReference>
<feature type="compositionally biased region" description="Polar residues" evidence="8">
    <location>
        <begin position="27"/>
        <end position="37"/>
    </location>
</feature>
<dbReference type="InterPro" id="IPR002048">
    <property type="entry name" value="EF_hand_dom"/>
</dbReference>
<reference evidence="12" key="1">
    <citation type="submission" date="2020-05" db="EMBL/GenBank/DDBJ databases">
        <title>Mycena genomes resolve the evolution of fungal bioluminescence.</title>
        <authorList>
            <person name="Tsai I.J."/>
        </authorList>
    </citation>
    <scope>NUCLEOTIDE SEQUENCE</scope>
    <source>
        <strain evidence="12">110903Hualien_Pintung</strain>
    </source>
</reference>
<feature type="region of interest" description="Disordered" evidence="8">
    <location>
        <begin position="1"/>
        <end position="39"/>
    </location>
</feature>
<dbReference type="Gene3D" id="3.20.20.190">
    <property type="entry name" value="Phosphatidylinositol (PI) phosphodiesterase"/>
    <property type="match status" value="1"/>
</dbReference>
<dbReference type="PANTHER" id="PTHR10336:SF36">
    <property type="entry name" value="1-PHOSPHATIDYLINOSITOL 4,5-BISPHOSPHATE PHOSPHODIESTERASE BETA-4"/>
    <property type="match status" value="1"/>
</dbReference>
<dbReference type="InterPro" id="IPR011993">
    <property type="entry name" value="PH-like_dom_sf"/>
</dbReference>
<dbReference type="InterPro" id="IPR000008">
    <property type="entry name" value="C2_dom"/>
</dbReference>
<evidence type="ECO:0000256" key="4">
    <source>
        <dbReference type="ARBA" id="ARBA00022963"/>
    </source>
</evidence>
<dbReference type="InterPro" id="IPR011992">
    <property type="entry name" value="EF-hand-dom_pair"/>
</dbReference>
<dbReference type="CDD" id="cd13360">
    <property type="entry name" value="PH_PLC_fungal"/>
    <property type="match status" value="1"/>
</dbReference>
<dbReference type="PROSITE" id="PS50222">
    <property type="entry name" value="EF_HAND_2"/>
    <property type="match status" value="1"/>
</dbReference>
<dbReference type="GO" id="GO:0051209">
    <property type="term" value="P:release of sequestered calcium ion into cytosol"/>
    <property type="evidence" value="ECO:0007669"/>
    <property type="project" value="TreeGrafter"/>
</dbReference>
<dbReference type="SUPFAM" id="SSF50729">
    <property type="entry name" value="PH domain-like"/>
    <property type="match status" value="1"/>
</dbReference>
<dbReference type="GO" id="GO:0005509">
    <property type="term" value="F:calcium ion binding"/>
    <property type="evidence" value="ECO:0007669"/>
    <property type="project" value="InterPro"/>
</dbReference>
<dbReference type="GO" id="GO:0016042">
    <property type="term" value="P:lipid catabolic process"/>
    <property type="evidence" value="ECO:0007669"/>
    <property type="project" value="UniProtKB-KW"/>
</dbReference>
<evidence type="ECO:0000256" key="2">
    <source>
        <dbReference type="ARBA" id="ARBA00022801"/>
    </source>
</evidence>
<protein>
    <recommendedName>
        <fullName evidence="1 7">Phosphoinositide phospholipase C</fullName>
        <ecNumber evidence="1 7">3.1.4.11</ecNumber>
    </recommendedName>
</protein>
<dbReference type="OrthoDB" id="269822at2759"/>
<dbReference type="PRINTS" id="PR00390">
    <property type="entry name" value="PHPHLIPASEC"/>
</dbReference>
<dbReference type="SUPFAM" id="SSF51695">
    <property type="entry name" value="PLC-like phosphodiesterases"/>
    <property type="match status" value="1"/>
</dbReference>
<feature type="compositionally biased region" description="Polar residues" evidence="8">
    <location>
        <begin position="493"/>
        <end position="512"/>
    </location>
</feature>
<dbReference type="InterPro" id="IPR018247">
    <property type="entry name" value="EF_Hand_1_Ca_BS"/>
</dbReference>
<dbReference type="InterPro" id="IPR017946">
    <property type="entry name" value="PLC-like_Pdiesterase_TIM-brl"/>
</dbReference>
<dbReference type="PROSITE" id="PS00018">
    <property type="entry name" value="EF_HAND_1"/>
    <property type="match status" value="1"/>
</dbReference>
<dbReference type="PROSITE" id="PS50008">
    <property type="entry name" value="PIPLC_Y_DOMAIN"/>
    <property type="match status" value="1"/>
</dbReference>
<dbReference type="CDD" id="cd00275">
    <property type="entry name" value="C2_PLC_like"/>
    <property type="match status" value="1"/>
</dbReference>
<dbReference type="Gene3D" id="1.10.238.10">
    <property type="entry name" value="EF-hand"/>
    <property type="match status" value="1"/>
</dbReference>
<dbReference type="InterPro" id="IPR035892">
    <property type="entry name" value="C2_domain_sf"/>
</dbReference>
<keyword evidence="5 7" id="KW-0443">Lipid metabolism</keyword>
<accession>A0A8H6S429</accession>
<dbReference type="GO" id="GO:0048015">
    <property type="term" value="P:phosphatidylinositol-mediated signaling"/>
    <property type="evidence" value="ECO:0007669"/>
    <property type="project" value="TreeGrafter"/>
</dbReference>
<dbReference type="Proteomes" id="UP000613580">
    <property type="component" value="Unassembled WGS sequence"/>
</dbReference>
<keyword evidence="2 7" id="KW-0378">Hydrolase</keyword>
<feature type="region of interest" description="Disordered" evidence="8">
    <location>
        <begin position="310"/>
        <end position="335"/>
    </location>
</feature>
<dbReference type="AlphaFoldDB" id="A0A8H6S429"/>
<keyword evidence="4 7" id="KW-0442">Lipid degradation</keyword>
<sequence>MSHQASPSTRHRIGSSIRRRLGRITARSRSPSSTRVSQEVDEDVVPQALVDGIQMTKISAKKQRKLFFRLDPEHGQLAWESKIHKYIPVDAIRELRVGAETKTYRDQFQMGQDVEDRWLTIIYVVDSSYKTMHLLGPSQEVMEMFVAGLLKMHSLWTELLDGPSQGDRIWEAHFWNGRGFEFADVERLCKRLKANYDESELRRWFVQSDSNNTGILDLEDFRKFVKLFKARPDVERIYRRIVQRHERFDFTTFQAFMKDDQRSSLGLPQLKAIFEFYTDDPAPSRLLPADPVNMSLEAFTAFLHSPDNPAFADPEEPHETHKHHHHHRHHKERHPRQLGIFTDDMTRPLSEYFISSSHNTYLSGRQLVGESTIEGYIRALQTGCRCVELDIHPGHPAPVVTHGNTFTSKLPLRAVCEAIDQYAFVASPYPLVLSLEIHCSAAQQDQIVEIMTSVFGDKLMRAPVDGRPPFDALPSPEDLRGMILVKTKNAYISSSDGSLSPTSFDASFTSADSTEESEMSSLAIPSPLAESRHSRMLHKASAAMKRVRSRSRHSTGHSTQSSESLPPSSYVSLPPPSPSESLKPKMSAELLTLLVYTMGVKYRGINKKEEYAPEHLFSLSEKTANKLISFSAVDLIKHTRTHLVRLYPKGTRLNSSNYFPHNYWSAGVQLVALNWQTVDLGYAMNHAMFQRNGGSGYVLKPLPLRLASHKDQLSEFAEYALDLEIISAQQLPLAKDNASADTFVEVSLHVPDWSGFSDSSRGTLPRSPTPPHHLSSGTSLVAHTSIVKNNGFNPVYDAKFMIPFTCVGRMLDLVFVRFAVRHAGGSADDGPPLAIYCTSLACLQQGYRHLPLHDAQLSQFMFSSLFVKVGLREA</sequence>
<evidence type="ECO:0000313" key="12">
    <source>
        <dbReference type="EMBL" id="KAF7291671.1"/>
    </source>
</evidence>
<dbReference type="Gene3D" id="2.30.29.30">
    <property type="entry name" value="Pleckstrin-homology domain (PH domain)/Phosphotyrosine-binding domain (PTB)"/>
    <property type="match status" value="1"/>
</dbReference>
<feature type="domain" description="C2" evidence="9">
    <location>
        <begin position="700"/>
        <end position="854"/>
    </location>
</feature>
<evidence type="ECO:0000256" key="8">
    <source>
        <dbReference type="SAM" id="MobiDB-lite"/>
    </source>
</evidence>
<dbReference type="CDD" id="cd08598">
    <property type="entry name" value="PI-PLC1c_yeast"/>
    <property type="match status" value="1"/>
</dbReference>
<evidence type="ECO:0000259" key="9">
    <source>
        <dbReference type="PROSITE" id="PS50004"/>
    </source>
</evidence>
<keyword evidence="13" id="KW-1185">Reference proteome</keyword>
<dbReference type="Pfam" id="PF00388">
    <property type="entry name" value="PI-PLC-X"/>
    <property type="match status" value="1"/>
</dbReference>
<feature type="compositionally biased region" description="Low complexity" evidence="8">
    <location>
        <begin position="556"/>
        <end position="572"/>
    </location>
</feature>
<evidence type="ECO:0000259" key="11">
    <source>
        <dbReference type="PROSITE" id="PS50222"/>
    </source>
</evidence>
<dbReference type="GO" id="GO:0004435">
    <property type="term" value="F:phosphatidylinositol-4,5-bisphosphate phospholipase C activity"/>
    <property type="evidence" value="ECO:0007669"/>
    <property type="project" value="UniProtKB-EC"/>
</dbReference>
<dbReference type="EMBL" id="JACAZE010000024">
    <property type="protein sequence ID" value="KAF7291671.1"/>
    <property type="molecule type" value="Genomic_DNA"/>
</dbReference>
<comment type="catalytic activity">
    <reaction evidence="7">
        <text>a 1,2-diacyl-sn-glycero-3-phospho-(1D-myo-inositol-4,5-bisphosphate) + H2O = 1D-myo-inositol 1,4,5-trisphosphate + a 1,2-diacyl-sn-glycerol + H(+)</text>
        <dbReference type="Rhea" id="RHEA:33179"/>
        <dbReference type="ChEBI" id="CHEBI:15377"/>
        <dbReference type="ChEBI" id="CHEBI:15378"/>
        <dbReference type="ChEBI" id="CHEBI:17815"/>
        <dbReference type="ChEBI" id="CHEBI:58456"/>
        <dbReference type="ChEBI" id="CHEBI:203600"/>
        <dbReference type="EC" id="3.1.4.11"/>
    </reaction>
</comment>
<feature type="compositionally biased region" description="Basic residues" evidence="8">
    <location>
        <begin position="545"/>
        <end position="555"/>
    </location>
</feature>
<dbReference type="SUPFAM" id="SSF47473">
    <property type="entry name" value="EF-hand"/>
    <property type="match status" value="1"/>
</dbReference>
<evidence type="ECO:0000256" key="1">
    <source>
        <dbReference type="ARBA" id="ARBA00012368"/>
    </source>
</evidence>
<dbReference type="PANTHER" id="PTHR10336">
    <property type="entry name" value="PHOSPHOINOSITIDE-SPECIFIC PHOSPHOLIPASE C FAMILY PROTEIN"/>
    <property type="match status" value="1"/>
</dbReference>
<dbReference type="PROSITE" id="PS50007">
    <property type="entry name" value="PIPLC_X_DOMAIN"/>
    <property type="match status" value="1"/>
</dbReference>
<evidence type="ECO:0000256" key="3">
    <source>
        <dbReference type="ARBA" id="ARBA00022837"/>
    </source>
</evidence>
<name>A0A8H6S429_MYCCL</name>
<feature type="compositionally biased region" description="Basic residues" evidence="8">
    <location>
        <begin position="320"/>
        <end position="335"/>
    </location>
</feature>
<feature type="compositionally biased region" description="Basic residues" evidence="8">
    <location>
        <begin position="9"/>
        <end position="22"/>
    </location>
</feature>
<feature type="domain" description="PI-PLC Y-box" evidence="10">
    <location>
        <begin position="590"/>
        <end position="705"/>
    </location>
</feature>
<feature type="domain" description="EF-hand" evidence="11">
    <location>
        <begin position="196"/>
        <end position="231"/>
    </location>
</feature>
<dbReference type="Gene3D" id="2.60.40.150">
    <property type="entry name" value="C2 domain"/>
    <property type="match status" value="1"/>
</dbReference>
<keyword evidence="3" id="KW-0106">Calcium</keyword>
<feature type="region of interest" description="Disordered" evidence="8">
    <location>
        <begin position="493"/>
        <end position="583"/>
    </location>
</feature>
<dbReference type="SMART" id="SM00148">
    <property type="entry name" value="PLCXc"/>
    <property type="match status" value="1"/>
</dbReference>
<evidence type="ECO:0000256" key="5">
    <source>
        <dbReference type="ARBA" id="ARBA00023098"/>
    </source>
</evidence>
<dbReference type="SMART" id="SM00239">
    <property type="entry name" value="C2"/>
    <property type="match status" value="1"/>
</dbReference>
<dbReference type="SUPFAM" id="SSF49562">
    <property type="entry name" value="C2 domain (Calcium/lipid-binding domain, CaLB)"/>
    <property type="match status" value="1"/>
</dbReference>
<evidence type="ECO:0000256" key="6">
    <source>
        <dbReference type="ARBA" id="ARBA00023224"/>
    </source>
</evidence>
<dbReference type="InterPro" id="IPR001711">
    <property type="entry name" value="PLipase_C_Pinositol-sp_Y"/>
</dbReference>
<dbReference type="Pfam" id="PF00387">
    <property type="entry name" value="PI-PLC-Y"/>
    <property type="match status" value="1"/>
</dbReference>
<dbReference type="InterPro" id="IPR001192">
    <property type="entry name" value="PI-PLC_fam"/>
</dbReference>
<keyword evidence="6" id="KW-0807">Transducer</keyword>
<evidence type="ECO:0000259" key="10">
    <source>
        <dbReference type="PROSITE" id="PS50008"/>
    </source>
</evidence>
<dbReference type="SMART" id="SM00149">
    <property type="entry name" value="PLCYc"/>
    <property type="match status" value="1"/>
</dbReference>
<proteinExistence type="predicted"/>
<evidence type="ECO:0000256" key="7">
    <source>
        <dbReference type="RuleBase" id="RU361133"/>
    </source>
</evidence>
<evidence type="ECO:0000313" key="13">
    <source>
        <dbReference type="Proteomes" id="UP000613580"/>
    </source>
</evidence>
<dbReference type="EC" id="3.1.4.11" evidence="1 7"/>
<dbReference type="InterPro" id="IPR037755">
    <property type="entry name" value="Plc1_PH"/>
</dbReference>
<organism evidence="12 13">
    <name type="scientific">Mycena chlorophos</name>
    <name type="common">Agaric fungus</name>
    <name type="synonym">Agaricus chlorophos</name>
    <dbReference type="NCBI Taxonomy" id="658473"/>
    <lineage>
        <taxon>Eukaryota</taxon>
        <taxon>Fungi</taxon>
        <taxon>Dikarya</taxon>
        <taxon>Basidiomycota</taxon>
        <taxon>Agaricomycotina</taxon>
        <taxon>Agaricomycetes</taxon>
        <taxon>Agaricomycetidae</taxon>
        <taxon>Agaricales</taxon>
        <taxon>Marasmiineae</taxon>
        <taxon>Mycenaceae</taxon>
        <taxon>Mycena</taxon>
    </lineage>
</organism>